<dbReference type="GO" id="GO:0004252">
    <property type="term" value="F:serine-type endopeptidase activity"/>
    <property type="evidence" value="ECO:0007669"/>
    <property type="project" value="InterPro"/>
</dbReference>
<organism evidence="9 10">
    <name type="scientific">Polypedilum vanderplanki</name>
    <name type="common">Sleeping chironomid midge</name>
    <dbReference type="NCBI Taxonomy" id="319348"/>
    <lineage>
        <taxon>Eukaryota</taxon>
        <taxon>Metazoa</taxon>
        <taxon>Ecdysozoa</taxon>
        <taxon>Arthropoda</taxon>
        <taxon>Hexapoda</taxon>
        <taxon>Insecta</taxon>
        <taxon>Pterygota</taxon>
        <taxon>Neoptera</taxon>
        <taxon>Endopterygota</taxon>
        <taxon>Diptera</taxon>
        <taxon>Nematocera</taxon>
        <taxon>Chironomoidea</taxon>
        <taxon>Chironomidae</taxon>
        <taxon>Chironominae</taxon>
        <taxon>Polypedilum</taxon>
        <taxon>Polypedilum</taxon>
    </lineage>
</organism>
<dbReference type="PROSITE" id="PS50240">
    <property type="entry name" value="TRYPSIN_DOM"/>
    <property type="match status" value="1"/>
</dbReference>
<evidence type="ECO:0000256" key="6">
    <source>
        <dbReference type="ARBA" id="ARBA00024195"/>
    </source>
</evidence>
<dbReference type="Proteomes" id="UP001107558">
    <property type="component" value="Chromosome 1"/>
</dbReference>
<protein>
    <recommendedName>
        <fullName evidence="8">Peptidase S1 domain-containing protein</fullName>
    </recommendedName>
</protein>
<keyword evidence="7" id="KW-0732">Signal</keyword>
<dbReference type="InterPro" id="IPR050127">
    <property type="entry name" value="Serine_Proteases_S1"/>
</dbReference>
<dbReference type="Pfam" id="PF00089">
    <property type="entry name" value="Trypsin"/>
    <property type="match status" value="1"/>
</dbReference>
<gene>
    <name evidence="9" type="ORF">PVAND_013560</name>
</gene>
<dbReference type="InterPro" id="IPR018114">
    <property type="entry name" value="TRYPSIN_HIS"/>
</dbReference>
<dbReference type="AlphaFoldDB" id="A0A9J6CQP5"/>
<keyword evidence="5" id="KW-0720">Serine protease</keyword>
<evidence type="ECO:0000256" key="3">
    <source>
        <dbReference type="ARBA" id="ARBA00022670"/>
    </source>
</evidence>
<evidence type="ECO:0000313" key="10">
    <source>
        <dbReference type="Proteomes" id="UP001107558"/>
    </source>
</evidence>
<dbReference type="PRINTS" id="PR00722">
    <property type="entry name" value="CHYMOTRYPSIN"/>
</dbReference>
<dbReference type="PANTHER" id="PTHR24264">
    <property type="entry name" value="TRYPSIN-RELATED"/>
    <property type="match status" value="1"/>
</dbReference>
<comment type="subcellular location">
    <subcellularLocation>
        <location evidence="1">Secreted</location>
    </subcellularLocation>
</comment>
<evidence type="ECO:0000256" key="4">
    <source>
        <dbReference type="ARBA" id="ARBA00022801"/>
    </source>
</evidence>
<dbReference type="SMART" id="SM00020">
    <property type="entry name" value="Tryp_SPc"/>
    <property type="match status" value="1"/>
</dbReference>
<keyword evidence="3" id="KW-0645">Protease</keyword>
<evidence type="ECO:0000256" key="2">
    <source>
        <dbReference type="ARBA" id="ARBA00022525"/>
    </source>
</evidence>
<keyword evidence="4" id="KW-0378">Hydrolase</keyword>
<dbReference type="PANTHER" id="PTHR24264:SF65">
    <property type="entry name" value="SRCR DOMAIN-CONTAINING PROTEIN"/>
    <property type="match status" value="1"/>
</dbReference>
<dbReference type="SUPFAM" id="SSF50494">
    <property type="entry name" value="Trypsin-like serine proteases"/>
    <property type="match status" value="1"/>
</dbReference>
<dbReference type="GO" id="GO:0005615">
    <property type="term" value="C:extracellular space"/>
    <property type="evidence" value="ECO:0007669"/>
    <property type="project" value="TreeGrafter"/>
</dbReference>
<dbReference type="Gene3D" id="2.40.10.10">
    <property type="entry name" value="Trypsin-like serine proteases"/>
    <property type="match status" value="1"/>
</dbReference>
<dbReference type="InterPro" id="IPR001314">
    <property type="entry name" value="Peptidase_S1A"/>
</dbReference>
<evidence type="ECO:0000256" key="7">
    <source>
        <dbReference type="SAM" id="SignalP"/>
    </source>
</evidence>
<comment type="similarity">
    <text evidence="6">Belongs to the peptidase S1 family. CLIP subfamily.</text>
</comment>
<accession>A0A9J6CQP5</accession>
<dbReference type="CDD" id="cd00190">
    <property type="entry name" value="Tryp_SPc"/>
    <property type="match status" value="1"/>
</dbReference>
<sequence length="332" mass="37069">MKNILIFLLFSIIFFKEAKSAPAIINGKSLNISEVPYQVALVDINSKIHFCGGAFLKLDFVITAAHCIGLDENGKEKKDFIISGGSNTYSDRLATELKVLDVFVHPQYNKDIVDFDFALVKFKNILNFPTIQHLVHLPPLIETQLPEGFLMLFSGWGKTLSIFEPRKFLRGVTIPIYNQQKCIDVYDFENVDITDRMICAGYKKGTSGLCFGDSGGPLVSYENKYLYGLASFVPSAECGTSKLPTVFARVSAARDWIVKIAGDDNKIIPNQIQAIHENQTETTTSKKIITEPELLTYPVSVTKFPQIETLYGDMKTQSIPSKKIQSNLFSVV</sequence>
<dbReference type="OrthoDB" id="10059102at2759"/>
<name>A0A9J6CQP5_POLVA</name>
<dbReference type="GO" id="GO:0006508">
    <property type="term" value="P:proteolysis"/>
    <property type="evidence" value="ECO:0007669"/>
    <property type="project" value="UniProtKB-KW"/>
</dbReference>
<feature type="chain" id="PRO_5039898436" description="Peptidase S1 domain-containing protein" evidence="7">
    <location>
        <begin position="21"/>
        <end position="332"/>
    </location>
</feature>
<reference evidence="9" key="1">
    <citation type="submission" date="2021-03" db="EMBL/GenBank/DDBJ databases">
        <title>Chromosome level genome of the anhydrobiotic midge Polypedilum vanderplanki.</title>
        <authorList>
            <person name="Yoshida Y."/>
            <person name="Kikawada T."/>
            <person name="Gusev O."/>
        </authorList>
    </citation>
    <scope>NUCLEOTIDE SEQUENCE</scope>
    <source>
        <strain evidence="9">NIAS01</strain>
        <tissue evidence="9">Whole body or cell culture</tissue>
    </source>
</reference>
<keyword evidence="10" id="KW-1185">Reference proteome</keyword>
<dbReference type="InterPro" id="IPR009003">
    <property type="entry name" value="Peptidase_S1_PA"/>
</dbReference>
<evidence type="ECO:0000256" key="1">
    <source>
        <dbReference type="ARBA" id="ARBA00004613"/>
    </source>
</evidence>
<dbReference type="InterPro" id="IPR001254">
    <property type="entry name" value="Trypsin_dom"/>
</dbReference>
<evidence type="ECO:0000313" key="9">
    <source>
        <dbReference type="EMBL" id="KAG5684325.1"/>
    </source>
</evidence>
<dbReference type="PROSITE" id="PS00134">
    <property type="entry name" value="TRYPSIN_HIS"/>
    <property type="match status" value="1"/>
</dbReference>
<comment type="caution">
    <text evidence="9">The sequence shown here is derived from an EMBL/GenBank/DDBJ whole genome shotgun (WGS) entry which is preliminary data.</text>
</comment>
<dbReference type="InterPro" id="IPR043504">
    <property type="entry name" value="Peptidase_S1_PA_chymotrypsin"/>
</dbReference>
<evidence type="ECO:0000256" key="5">
    <source>
        <dbReference type="ARBA" id="ARBA00022825"/>
    </source>
</evidence>
<dbReference type="EMBL" id="JADBJN010000001">
    <property type="protein sequence ID" value="KAG5684325.1"/>
    <property type="molecule type" value="Genomic_DNA"/>
</dbReference>
<feature type="domain" description="Peptidase S1" evidence="8">
    <location>
        <begin position="24"/>
        <end position="262"/>
    </location>
</feature>
<feature type="signal peptide" evidence="7">
    <location>
        <begin position="1"/>
        <end position="20"/>
    </location>
</feature>
<evidence type="ECO:0000259" key="8">
    <source>
        <dbReference type="PROSITE" id="PS50240"/>
    </source>
</evidence>
<keyword evidence="2" id="KW-0964">Secreted</keyword>
<proteinExistence type="inferred from homology"/>